<dbReference type="PROSITE" id="PS50893">
    <property type="entry name" value="ABC_TRANSPORTER_2"/>
    <property type="match status" value="1"/>
</dbReference>
<dbReference type="GO" id="GO:0005524">
    <property type="term" value="F:ATP binding"/>
    <property type="evidence" value="ECO:0007669"/>
    <property type="project" value="UniProtKB-KW"/>
</dbReference>
<accession>A0A2T5B3Q6</accession>
<evidence type="ECO:0000259" key="8">
    <source>
        <dbReference type="PROSITE" id="PS50893"/>
    </source>
</evidence>
<evidence type="ECO:0000313" key="10">
    <source>
        <dbReference type="Proteomes" id="UP000241247"/>
    </source>
</evidence>
<dbReference type="GO" id="GO:0016887">
    <property type="term" value="F:ATP hydrolysis activity"/>
    <property type="evidence" value="ECO:0007669"/>
    <property type="project" value="InterPro"/>
</dbReference>
<dbReference type="SMART" id="SM00382">
    <property type="entry name" value="AAA"/>
    <property type="match status" value="1"/>
</dbReference>
<dbReference type="PANTHER" id="PTHR42781">
    <property type="entry name" value="SPERMIDINE/PUTRESCINE IMPORT ATP-BINDING PROTEIN POTA"/>
    <property type="match status" value="1"/>
</dbReference>
<evidence type="ECO:0000256" key="4">
    <source>
        <dbReference type="ARBA" id="ARBA00022840"/>
    </source>
</evidence>
<dbReference type="Pfam" id="PF00005">
    <property type="entry name" value="ABC_tran"/>
    <property type="match status" value="1"/>
</dbReference>
<dbReference type="Gene3D" id="3.40.50.300">
    <property type="entry name" value="P-loop containing nucleotide triphosphate hydrolases"/>
    <property type="match status" value="1"/>
</dbReference>
<evidence type="ECO:0000256" key="6">
    <source>
        <dbReference type="ARBA" id="ARBA00023136"/>
    </source>
</evidence>
<dbReference type="Pfam" id="PF08402">
    <property type="entry name" value="TOBE_2"/>
    <property type="match status" value="1"/>
</dbReference>
<reference evidence="9 10" key="1">
    <citation type="submission" date="2018-04" db="EMBL/GenBank/DDBJ databases">
        <title>Genomic Encyclopedia of Type Strains, Phase IV (KMG-IV): sequencing the most valuable type-strain genomes for metagenomic binning, comparative biology and taxonomic classification.</title>
        <authorList>
            <person name="Goeker M."/>
        </authorList>
    </citation>
    <scope>NUCLEOTIDE SEQUENCE [LARGE SCALE GENOMIC DNA]</scope>
    <source>
        <strain evidence="9 10">DSM 7138</strain>
    </source>
</reference>
<gene>
    <name evidence="7" type="primary">potA</name>
    <name evidence="9" type="ORF">C7449_106289</name>
</gene>
<evidence type="ECO:0000256" key="3">
    <source>
        <dbReference type="ARBA" id="ARBA00022741"/>
    </source>
</evidence>
<keyword evidence="3 7" id="KW-0547">Nucleotide-binding</keyword>
<dbReference type="InterPro" id="IPR005893">
    <property type="entry name" value="PotA-like"/>
</dbReference>
<evidence type="ECO:0000256" key="1">
    <source>
        <dbReference type="ARBA" id="ARBA00022448"/>
    </source>
</evidence>
<comment type="subunit">
    <text evidence="7">The complex is composed of two ATP-binding proteins (PotA), two transmembrane proteins (PotB and PotC) and a solute-binding protein (PotD).</text>
</comment>
<sequence length="369" mass="40099">MMNAAHQNIAGTAMKLEGVSKLYCAVKALDNVSFELRKGEFLTMLGPSGSGKTTSLRAIAGFIQPTSGRLSIDGRDMTGVPPQKRNIGMMFQDYALFPHMTVLENIGYPLETRGIKRAEREKRSLEMLEIVGLAHCAKRYPKEMSGGQQQRVALARALVFKPDIVLLDEPMAALDKKLRGQMQIEIMHITRQVGATVVSVTHDQEEALVMSDRIAIFKDGRLEQIGTPHELYLQPRSEFVADFIGEANLLRGAVRATDNGVTVEGEGWKASLPKCDPRCAALKSGQGACVVLRPERIHAVPAGTATDNAGEGVIEDKIYLGVEYRLVVRMGDGGKVNLRSRDVASIAAMQAGERVGLSWSAEDIVVIGG</sequence>
<evidence type="ECO:0000256" key="2">
    <source>
        <dbReference type="ARBA" id="ARBA00022475"/>
    </source>
</evidence>
<dbReference type="FunFam" id="3.40.50.300:FF:000133">
    <property type="entry name" value="Spermidine/putrescine import ATP-binding protein PotA"/>
    <property type="match status" value="1"/>
</dbReference>
<keyword evidence="5 7" id="KW-1278">Translocase</keyword>
<name>A0A2T5B3Q6_MYCDI</name>
<evidence type="ECO:0000256" key="7">
    <source>
        <dbReference type="RuleBase" id="RU364083"/>
    </source>
</evidence>
<protein>
    <recommendedName>
        <fullName evidence="7">Spermidine/putrescine import ATP-binding protein PotA</fullName>
        <ecNumber evidence="7">7.6.2.11</ecNumber>
    </recommendedName>
</protein>
<proteinExistence type="inferred from homology"/>
<organism evidence="9 10">
    <name type="scientific">Mycoplana dimorpha</name>
    <dbReference type="NCBI Taxonomy" id="28320"/>
    <lineage>
        <taxon>Bacteria</taxon>
        <taxon>Pseudomonadati</taxon>
        <taxon>Pseudomonadota</taxon>
        <taxon>Alphaproteobacteria</taxon>
        <taxon>Hyphomicrobiales</taxon>
        <taxon>Rhizobiaceae</taxon>
        <taxon>Mycoplana</taxon>
    </lineage>
</organism>
<feature type="domain" description="ABC transporter" evidence="8">
    <location>
        <begin position="14"/>
        <end position="244"/>
    </location>
</feature>
<dbReference type="EMBL" id="PZZZ01000006">
    <property type="protein sequence ID" value="PTM93603.1"/>
    <property type="molecule type" value="Genomic_DNA"/>
</dbReference>
<dbReference type="PANTHER" id="PTHR42781:SF4">
    <property type="entry name" value="SPERMIDINE_PUTRESCINE IMPORT ATP-BINDING PROTEIN POTA"/>
    <property type="match status" value="1"/>
</dbReference>
<dbReference type="SUPFAM" id="SSF50331">
    <property type="entry name" value="MOP-like"/>
    <property type="match status" value="1"/>
</dbReference>
<comment type="caution">
    <text evidence="9">The sequence shown here is derived from an EMBL/GenBank/DDBJ whole genome shotgun (WGS) entry which is preliminary data.</text>
</comment>
<dbReference type="Gene3D" id="2.40.50.100">
    <property type="match status" value="1"/>
</dbReference>
<dbReference type="GO" id="GO:0015417">
    <property type="term" value="F:ABC-type polyamine transporter activity"/>
    <property type="evidence" value="ECO:0007669"/>
    <property type="project" value="UniProtKB-EC"/>
</dbReference>
<dbReference type="InterPro" id="IPR017871">
    <property type="entry name" value="ABC_transporter-like_CS"/>
</dbReference>
<keyword evidence="4 7" id="KW-0067">ATP-binding</keyword>
<dbReference type="InterPro" id="IPR050093">
    <property type="entry name" value="ABC_SmlMolc_Importer"/>
</dbReference>
<comment type="function">
    <text evidence="7">Part of the ABC transporter complex PotABCD involved in spermidine/putrescine import. Responsible for energy coupling to the transport system.</text>
</comment>
<keyword evidence="2 7" id="KW-1003">Cell membrane</keyword>
<keyword evidence="6 7" id="KW-0472">Membrane</keyword>
<dbReference type="EC" id="7.6.2.11" evidence="7"/>
<evidence type="ECO:0000256" key="5">
    <source>
        <dbReference type="ARBA" id="ARBA00022967"/>
    </source>
</evidence>
<comment type="similarity">
    <text evidence="7">Belongs to the ABC transporter superfamily. Spermidine/putrescine importer (TC 3.A.1.11.1) family.</text>
</comment>
<dbReference type="InterPro" id="IPR008995">
    <property type="entry name" value="Mo/tungstate-bd_C_term_dom"/>
</dbReference>
<comment type="catalytic activity">
    <reaction evidence="7">
        <text>ATP + H2O + polyamine-[polyamine-binding protein]Side 1 = ADP + phosphate + polyamineSide 2 + [polyamine-binding protein]Side 1.</text>
        <dbReference type="EC" id="7.6.2.11"/>
    </reaction>
</comment>
<keyword evidence="1 7" id="KW-0813">Transport</keyword>
<keyword evidence="10" id="KW-1185">Reference proteome</keyword>
<dbReference type="AlphaFoldDB" id="A0A2T5B3Q6"/>
<dbReference type="SUPFAM" id="SSF52540">
    <property type="entry name" value="P-loop containing nucleoside triphosphate hydrolases"/>
    <property type="match status" value="1"/>
</dbReference>
<dbReference type="InterPro" id="IPR003593">
    <property type="entry name" value="AAA+_ATPase"/>
</dbReference>
<evidence type="ECO:0000313" key="9">
    <source>
        <dbReference type="EMBL" id="PTM93603.1"/>
    </source>
</evidence>
<dbReference type="RefSeq" id="WP_245414424.1">
    <property type="nucleotide sequence ID" value="NZ_JBHEEX010000005.1"/>
</dbReference>
<dbReference type="NCBIfam" id="TIGR01187">
    <property type="entry name" value="potA"/>
    <property type="match status" value="1"/>
</dbReference>
<dbReference type="GO" id="GO:0043190">
    <property type="term" value="C:ATP-binding cassette (ABC) transporter complex"/>
    <property type="evidence" value="ECO:0007669"/>
    <property type="project" value="InterPro"/>
</dbReference>
<dbReference type="InterPro" id="IPR003439">
    <property type="entry name" value="ABC_transporter-like_ATP-bd"/>
</dbReference>
<dbReference type="InterPro" id="IPR027417">
    <property type="entry name" value="P-loop_NTPase"/>
</dbReference>
<dbReference type="PROSITE" id="PS00211">
    <property type="entry name" value="ABC_TRANSPORTER_1"/>
    <property type="match status" value="1"/>
</dbReference>
<dbReference type="GO" id="GO:0015847">
    <property type="term" value="P:putrescine transport"/>
    <property type="evidence" value="ECO:0007669"/>
    <property type="project" value="UniProtKB-ARBA"/>
</dbReference>
<dbReference type="InterPro" id="IPR013611">
    <property type="entry name" value="Transp-assoc_OB_typ2"/>
</dbReference>
<dbReference type="Proteomes" id="UP000241247">
    <property type="component" value="Unassembled WGS sequence"/>
</dbReference>